<reference evidence="2" key="1">
    <citation type="journal article" date="2014" name="Science">
        <title>Ancient hybridizations among the ancestral genomes of bread wheat.</title>
        <authorList>
            <consortium name="International Wheat Genome Sequencing Consortium,"/>
            <person name="Marcussen T."/>
            <person name="Sandve S.R."/>
            <person name="Heier L."/>
            <person name="Spannagl M."/>
            <person name="Pfeifer M."/>
            <person name="Jakobsen K.S."/>
            <person name="Wulff B.B."/>
            <person name="Steuernagel B."/>
            <person name="Mayer K.F."/>
            <person name="Olsen O.A."/>
        </authorList>
    </citation>
    <scope>NUCLEOTIDE SEQUENCE [LARGE SCALE GENOMIC DNA]</scope>
    <source>
        <strain evidence="2">cv. AL8/78</strain>
    </source>
</reference>
<dbReference type="Gramene" id="AET3Gv20693600.2">
    <property type="protein sequence ID" value="AET3Gv20693600.2"/>
    <property type="gene ID" value="AET3Gv20693600"/>
</dbReference>
<reference evidence="1" key="5">
    <citation type="journal article" date="2021" name="G3 (Bethesda)">
        <title>Aegilops tauschii genome assembly Aet v5.0 features greater sequence contiguity and improved annotation.</title>
        <authorList>
            <person name="Wang L."/>
            <person name="Zhu T."/>
            <person name="Rodriguez J.C."/>
            <person name="Deal K.R."/>
            <person name="Dubcovsky J."/>
            <person name="McGuire P.E."/>
            <person name="Lux T."/>
            <person name="Spannagl M."/>
            <person name="Mayer K.F.X."/>
            <person name="Baldrich P."/>
            <person name="Meyers B.C."/>
            <person name="Huo N."/>
            <person name="Gu Y.Q."/>
            <person name="Zhou H."/>
            <person name="Devos K.M."/>
            <person name="Bennetzen J.L."/>
            <person name="Unver T."/>
            <person name="Budak H."/>
            <person name="Gulick P.J."/>
            <person name="Galiba G."/>
            <person name="Kalapos B."/>
            <person name="Nelson D.R."/>
            <person name="Li P."/>
            <person name="You F.M."/>
            <person name="Luo M.C."/>
            <person name="Dvorak J."/>
        </authorList>
    </citation>
    <scope>NUCLEOTIDE SEQUENCE [LARGE SCALE GENOMIC DNA]</scope>
    <source>
        <strain evidence="1">cv. AL8/78</strain>
    </source>
</reference>
<sequence>MHHVMEWRRGLPCARHWQEFLMTEEIMADILAGTLNLGLMGTFLKKLLSPRFRNEVMNMPLAGIEAIFSSTDLHVKK</sequence>
<accession>A0A453FJ98</accession>
<name>A0A453FJ98_AEGTS</name>
<dbReference type="Proteomes" id="UP000015105">
    <property type="component" value="Chromosome 3D"/>
</dbReference>
<proteinExistence type="predicted"/>
<organism evidence="1 2">
    <name type="scientific">Aegilops tauschii subsp. strangulata</name>
    <name type="common">Goatgrass</name>
    <dbReference type="NCBI Taxonomy" id="200361"/>
    <lineage>
        <taxon>Eukaryota</taxon>
        <taxon>Viridiplantae</taxon>
        <taxon>Streptophyta</taxon>
        <taxon>Embryophyta</taxon>
        <taxon>Tracheophyta</taxon>
        <taxon>Spermatophyta</taxon>
        <taxon>Magnoliopsida</taxon>
        <taxon>Liliopsida</taxon>
        <taxon>Poales</taxon>
        <taxon>Poaceae</taxon>
        <taxon>BOP clade</taxon>
        <taxon>Pooideae</taxon>
        <taxon>Triticodae</taxon>
        <taxon>Triticeae</taxon>
        <taxon>Triticinae</taxon>
        <taxon>Aegilops</taxon>
    </lineage>
</organism>
<dbReference type="EnsemblPlants" id="AET3Gv20693600.2">
    <property type="protein sequence ID" value="AET3Gv20693600.2"/>
    <property type="gene ID" value="AET3Gv20693600"/>
</dbReference>
<reference evidence="2" key="2">
    <citation type="journal article" date="2017" name="Nat. Plants">
        <title>The Aegilops tauschii genome reveals multiple impacts of transposons.</title>
        <authorList>
            <person name="Zhao G."/>
            <person name="Zou C."/>
            <person name="Li K."/>
            <person name="Wang K."/>
            <person name="Li T."/>
            <person name="Gao L."/>
            <person name="Zhang X."/>
            <person name="Wang H."/>
            <person name="Yang Z."/>
            <person name="Liu X."/>
            <person name="Jiang W."/>
            <person name="Mao L."/>
            <person name="Kong X."/>
            <person name="Jiao Y."/>
            <person name="Jia J."/>
        </authorList>
    </citation>
    <scope>NUCLEOTIDE SEQUENCE [LARGE SCALE GENOMIC DNA]</scope>
    <source>
        <strain evidence="2">cv. AL8/78</strain>
    </source>
</reference>
<protein>
    <submittedName>
        <fullName evidence="1">Uncharacterized protein</fullName>
    </submittedName>
</protein>
<keyword evidence="2" id="KW-1185">Reference proteome</keyword>
<dbReference type="AlphaFoldDB" id="A0A453FJ98"/>
<evidence type="ECO:0000313" key="2">
    <source>
        <dbReference type="Proteomes" id="UP000015105"/>
    </source>
</evidence>
<reference evidence="1" key="4">
    <citation type="submission" date="2019-03" db="UniProtKB">
        <authorList>
            <consortium name="EnsemblPlants"/>
        </authorList>
    </citation>
    <scope>IDENTIFICATION</scope>
</reference>
<reference evidence="1" key="3">
    <citation type="journal article" date="2017" name="Nature">
        <title>Genome sequence of the progenitor of the wheat D genome Aegilops tauschii.</title>
        <authorList>
            <person name="Luo M.C."/>
            <person name="Gu Y.Q."/>
            <person name="Puiu D."/>
            <person name="Wang H."/>
            <person name="Twardziok S.O."/>
            <person name="Deal K.R."/>
            <person name="Huo N."/>
            <person name="Zhu T."/>
            <person name="Wang L."/>
            <person name="Wang Y."/>
            <person name="McGuire P.E."/>
            <person name="Liu S."/>
            <person name="Long H."/>
            <person name="Ramasamy R.K."/>
            <person name="Rodriguez J.C."/>
            <person name="Van S.L."/>
            <person name="Yuan L."/>
            <person name="Wang Z."/>
            <person name="Xia Z."/>
            <person name="Xiao L."/>
            <person name="Anderson O.D."/>
            <person name="Ouyang S."/>
            <person name="Liang Y."/>
            <person name="Zimin A.V."/>
            <person name="Pertea G."/>
            <person name="Qi P."/>
            <person name="Bennetzen J.L."/>
            <person name="Dai X."/>
            <person name="Dawson M.W."/>
            <person name="Muller H.G."/>
            <person name="Kugler K."/>
            <person name="Rivarola-Duarte L."/>
            <person name="Spannagl M."/>
            <person name="Mayer K.F.X."/>
            <person name="Lu F.H."/>
            <person name="Bevan M.W."/>
            <person name="Leroy P."/>
            <person name="Li P."/>
            <person name="You F.M."/>
            <person name="Sun Q."/>
            <person name="Liu Z."/>
            <person name="Lyons E."/>
            <person name="Wicker T."/>
            <person name="Salzberg S.L."/>
            <person name="Devos K.M."/>
            <person name="Dvorak J."/>
        </authorList>
    </citation>
    <scope>NUCLEOTIDE SEQUENCE [LARGE SCALE GENOMIC DNA]</scope>
    <source>
        <strain evidence="1">cv. AL8/78</strain>
    </source>
</reference>
<evidence type="ECO:0000313" key="1">
    <source>
        <dbReference type="EnsemblPlants" id="AET3Gv20693600.2"/>
    </source>
</evidence>